<dbReference type="HOGENOM" id="CLU_018272_3_4_10"/>
<evidence type="ECO:0000256" key="3">
    <source>
        <dbReference type="ARBA" id="ARBA00022679"/>
    </source>
</evidence>
<evidence type="ECO:0000256" key="6">
    <source>
        <dbReference type="ARBA" id="ARBA00022977"/>
    </source>
</evidence>
<feature type="binding site" evidence="10">
    <location>
        <position position="104"/>
    </location>
    <ligand>
        <name>4-amino-2-methyl-5-(diphosphooxymethyl)pyrimidine</name>
        <dbReference type="ChEBI" id="CHEBI:57841"/>
    </ligand>
</feature>
<gene>
    <name evidence="10" type="primary">thiE</name>
    <name evidence="14" type="ordered locus">Cphamn1_1282</name>
</gene>
<sequence>MKQQDILCCITADSLCPVLQAEKALGGGASMIQLRNKSASGADLYSWAKRIKKLCQAHDATCIINDRLDIALAVEADGVHLGQGDLPADAARKLLGSKRILGVSVASVDEAKKAVASGADYLGLGHIFPTVSKHKSSEPIGLERIAEVTKTISIPVIAIGGITENSVCAVLRAGASGIAVISSVAHAPDPENAAASLTKKIQACRQ</sequence>
<dbReference type="EMBL" id="CP001101">
    <property type="protein sequence ID" value="ACE04213.1"/>
    <property type="molecule type" value="Genomic_DNA"/>
</dbReference>
<feature type="binding site" evidence="10">
    <location>
        <position position="85"/>
    </location>
    <ligand>
        <name>Mg(2+)</name>
        <dbReference type="ChEBI" id="CHEBI:18420"/>
    </ligand>
</feature>
<keyword evidence="5 10" id="KW-0460">Magnesium</keyword>
<feature type="binding site" evidence="10">
    <location>
        <begin position="130"/>
        <end position="132"/>
    </location>
    <ligand>
        <name>2-[(2R,5Z)-2-carboxy-4-methylthiazol-5(2H)-ylidene]ethyl phosphate</name>
        <dbReference type="ChEBI" id="CHEBI:62899"/>
    </ligand>
</feature>
<feature type="binding site" evidence="10">
    <location>
        <begin position="181"/>
        <end position="182"/>
    </location>
    <ligand>
        <name>2-[(2R,5Z)-2-carboxy-4-methylthiazol-5(2H)-ylidene]ethyl phosphate</name>
        <dbReference type="ChEBI" id="CHEBI:62899"/>
    </ligand>
</feature>
<feature type="binding site" evidence="10">
    <location>
        <begin position="33"/>
        <end position="37"/>
    </location>
    <ligand>
        <name>4-amino-2-methyl-5-(diphosphooxymethyl)pyrimidine</name>
        <dbReference type="ChEBI" id="CHEBI:57841"/>
    </ligand>
</feature>
<dbReference type="FunFam" id="3.20.20.70:FF:000096">
    <property type="entry name" value="Thiamine-phosphate synthase"/>
    <property type="match status" value="1"/>
</dbReference>
<dbReference type="PANTHER" id="PTHR20857">
    <property type="entry name" value="THIAMINE-PHOSPHATE PYROPHOSPHORYLASE"/>
    <property type="match status" value="1"/>
</dbReference>
<dbReference type="KEGG" id="cpb:Cphamn1_1282"/>
<dbReference type="InterPro" id="IPR036206">
    <property type="entry name" value="ThiamineP_synth_sf"/>
</dbReference>
<proteinExistence type="inferred from homology"/>
<feature type="binding site" evidence="10">
    <location>
        <position position="161"/>
    </location>
    <ligand>
        <name>2-[(2R,5Z)-2-carboxy-4-methylthiazol-5(2H)-ylidene]ethyl phosphate</name>
        <dbReference type="ChEBI" id="CHEBI:62899"/>
    </ligand>
</feature>
<evidence type="ECO:0000256" key="8">
    <source>
        <dbReference type="ARBA" id="ARBA00047851"/>
    </source>
</evidence>
<dbReference type="HAMAP" id="MF_00097">
    <property type="entry name" value="TMP_synthase"/>
    <property type="match status" value="1"/>
</dbReference>
<dbReference type="InterPro" id="IPR013785">
    <property type="entry name" value="Aldolase_TIM"/>
</dbReference>
<feature type="domain" description="Thiamine phosphate synthase/TenI" evidence="13">
    <location>
        <begin position="7"/>
        <end position="184"/>
    </location>
</feature>
<name>B3EJ13_CHLPB</name>
<comment type="catalytic activity">
    <reaction evidence="9 10 11">
        <text>2-[(2R,5Z)-2-carboxy-4-methylthiazol-5(2H)-ylidene]ethyl phosphate + 4-amino-2-methyl-5-(diphosphooxymethyl)pyrimidine + 2 H(+) = thiamine phosphate + CO2 + diphosphate</text>
        <dbReference type="Rhea" id="RHEA:47844"/>
        <dbReference type="ChEBI" id="CHEBI:15378"/>
        <dbReference type="ChEBI" id="CHEBI:16526"/>
        <dbReference type="ChEBI" id="CHEBI:33019"/>
        <dbReference type="ChEBI" id="CHEBI:37575"/>
        <dbReference type="ChEBI" id="CHEBI:57841"/>
        <dbReference type="ChEBI" id="CHEBI:62899"/>
        <dbReference type="EC" id="2.5.1.3"/>
    </reaction>
</comment>
<dbReference type="EC" id="2.5.1.3" evidence="10"/>
<evidence type="ECO:0000256" key="1">
    <source>
        <dbReference type="ARBA" id="ARBA00003814"/>
    </source>
</evidence>
<comment type="cofactor">
    <cofactor evidence="10">
        <name>Mg(2+)</name>
        <dbReference type="ChEBI" id="CHEBI:18420"/>
    </cofactor>
    <text evidence="10">Binds 1 Mg(2+) ion per subunit.</text>
</comment>
<keyword evidence="3 10" id="KW-0808">Transferase</keyword>
<evidence type="ECO:0000256" key="11">
    <source>
        <dbReference type="RuleBase" id="RU003826"/>
    </source>
</evidence>
<evidence type="ECO:0000256" key="10">
    <source>
        <dbReference type="HAMAP-Rule" id="MF_00097"/>
    </source>
</evidence>
<organism evidence="14">
    <name type="scientific">Chlorobium phaeobacteroides (strain BS1)</name>
    <dbReference type="NCBI Taxonomy" id="331678"/>
    <lineage>
        <taxon>Bacteria</taxon>
        <taxon>Pseudomonadati</taxon>
        <taxon>Chlorobiota</taxon>
        <taxon>Chlorobiia</taxon>
        <taxon>Chlorobiales</taxon>
        <taxon>Chlorobiaceae</taxon>
        <taxon>Chlorobium/Pelodictyon group</taxon>
        <taxon>Chlorobium</taxon>
    </lineage>
</organism>
<dbReference type="AlphaFoldDB" id="B3EJ13"/>
<feature type="binding site" evidence="10">
    <location>
        <position position="65"/>
    </location>
    <ligand>
        <name>4-amino-2-methyl-5-(diphosphooxymethyl)pyrimidine</name>
        <dbReference type="ChEBI" id="CHEBI:57841"/>
    </ligand>
</feature>
<dbReference type="GO" id="GO:0004789">
    <property type="term" value="F:thiamine-phosphate diphosphorylase activity"/>
    <property type="evidence" value="ECO:0007669"/>
    <property type="project" value="UniProtKB-UniRule"/>
</dbReference>
<accession>B3EJ13</accession>
<dbReference type="GO" id="GO:0009229">
    <property type="term" value="P:thiamine diphosphate biosynthetic process"/>
    <property type="evidence" value="ECO:0007669"/>
    <property type="project" value="UniProtKB-UniRule"/>
</dbReference>
<keyword evidence="6 10" id="KW-0784">Thiamine biosynthesis</keyword>
<feature type="binding site" evidence="10">
    <location>
        <position position="66"/>
    </location>
    <ligand>
        <name>Mg(2+)</name>
        <dbReference type="ChEBI" id="CHEBI:18420"/>
    </ligand>
</feature>
<evidence type="ECO:0000256" key="7">
    <source>
        <dbReference type="ARBA" id="ARBA00047334"/>
    </source>
</evidence>
<dbReference type="InterPro" id="IPR022998">
    <property type="entry name" value="ThiamineP_synth_TenI"/>
</dbReference>
<reference evidence="14" key="1">
    <citation type="submission" date="2008-06" db="EMBL/GenBank/DDBJ databases">
        <title>Complete sequence of Chlorobium phaeobacteroides BS1.</title>
        <authorList>
            <consortium name="US DOE Joint Genome Institute"/>
            <person name="Lucas S."/>
            <person name="Copeland A."/>
            <person name="Lapidus A."/>
            <person name="Glavina del Rio T."/>
            <person name="Dalin E."/>
            <person name="Tice H."/>
            <person name="Bruce D."/>
            <person name="Goodwin L."/>
            <person name="Pitluck S."/>
            <person name="Schmutz J."/>
            <person name="Larimer F."/>
            <person name="Land M."/>
            <person name="Hauser L."/>
            <person name="Kyrpides N."/>
            <person name="Ovchinnikova G."/>
            <person name="Li T."/>
            <person name="Liu Z."/>
            <person name="Zhao F."/>
            <person name="Overmann J."/>
            <person name="Bryant D.A."/>
            <person name="Richardson P."/>
        </authorList>
    </citation>
    <scope>NUCLEOTIDE SEQUENCE [LARGE SCALE GENOMIC DNA]</scope>
    <source>
        <strain evidence="14">BS1</strain>
    </source>
</reference>
<comment type="pathway">
    <text evidence="2 10 12">Cofactor biosynthesis; thiamine diphosphate biosynthesis; thiamine phosphate from 4-amino-2-methyl-5-diphosphomethylpyrimidine and 4-methyl-5-(2-phosphoethyl)-thiazole: step 1/1.</text>
</comment>
<dbReference type="Gene3D" id="3.20.20.70">
    <property type="entry name" value="Aldolase class I"/>
    <property type="match status" value="1"/>
</dbReference>
<dbReference type="OrthoDB" id="9812206at2"/>
<comment type="similarity">
    <text evidence="10 11">Belongs to the thiamine-phosphate synthase family.</text>
</comment>
<dbReference type="STRING" id="331678.Cphamn1_1282"/>
<comment type="function">
    <text evidence="1 10">Condenses 4-methyl-5-(beta-hydroxyethyl)thiazole monophosphate (THZ-P) and 2-methyl-4-amino-5-hydroxymethyl pyrimidine pyrophosphate (HMP-PP) to form thiamine monophosphate (TMP).</text>
</comment>
<dbReference type="UniPathway" id="UPA00060">
    <property type="reaction ID" value="UER00141"/>
</dbReference>
<dbReference type="SUPFAM" id="SSF51391">
    <property type="entry name" value="Thiamin phosphate synthase"/>
    <property type="match status" value="1"/>
</dbReference>
<protein>
    <recommendedName>
        <fullName evidence="10">Thiamine-phosphate synthase</fullName>
        <shortName evidence="10">TP synthase</shortName>
        <shortName evidence="10">TPS</shortName>
        <ecNumber evidence="10">2.5.1.3</ecNumber>
    </recommendedName>
    <alternativeName>
        <fullName evidence="10">Thiamine-phosphate pyrophosphorylase</fullName>
        <shortName evidence="10">TMP pyrophosphorylase</shortName>
        <shortName evidence="10">TMP-PPase</shortName>
    </alternativeName>
</protein>
<keyword evidence="4 10" id="KW-0479">Metal-binding</keyword>
<evidence type="ECO:0000256" key="5">
    <source>
        <dbReference type="ARBA" id="ARBA00022842"/>
    </source>
</evidence>
<comment type="catalytic activity">
    <reaction evidence="8 10 11">
        <text>2-(2-carboxy-4-methylthiazol-5-yl)ethyl phosphate + 4-amino-2-methyl-5-(diphosphooxymethyl)pyrimidine + 2 H(+) = thiamine phosphate + CO2 + diphosphate</text>
        <dbReference type="Rhea" id="RHEA:47848"/>
        <dbReference type="ChEBI" id="CHEBI:15378"/>
        <dbReference type="ChEBI" id="CHEBI:16526"/>
        <dbReference type="ChEBI" id="CHEBI:33019"/>
        <dbReference type="ChEBI" id="CHEBI:37575"/>
        <dbReference type="ChEBI" id="CHEBI:57841"/>
        <dbReference type="ChEBI" id="CHEBI:62890"/>
        <dbReference type="EC" id="2.5.1.3"/>
    </reaction>
</comment>
<dbReference type="GO" id="GO:0000287">
    <property type="term" value="F:magnesium ion binding"/>
    <property type="evidence" value="ECO:0007669"/>
    <property type="project" value="UniProtKB-UniRule"/>
</dbReference>
<dbReference type="NCBIfam" id="TIGR00693">
    <property type="entry name" value="thiE"/>
    <property type="match status" value="1"/>
</dbReference>
<evidence type="ECO:0000256" key="4">
    <source>
        <dbReference type="ARBA" id="ARBA00022723"/>
    </source>
</evidence>
<dbReference type="eggNOG" id="COG0352">
    <property type="taxonomic scope" value="Bacteria"/>
</dbReference>
<dbReference type="Pfam" id="PF02581">
    <property type="entry name" value="TMP-TENI"/>
    <property type="match status" value="1"/>
</dbReference>
<evidence type="ECO:0000256" key="9">
    <source>
        <dbReference type="ARBA" id="ARBA00047883"/>
    </source>
</evidence>
<feature type="binding site" evidence="10">
    <location>
        <position position="133"/>
    </location>
    <ligand>
        <name>4-amino-2-methyl-5-(diphosphooxymethyl)pyrimidine</name>
        <dbReference type="ChEBI" id="CHEBI:57841"/>
    </ligand>
</feature>
<dbReference type="GO" id="GO:0005737">
    <property type="term" value="C:cytoplasm"/>
    <property type="evidence" value="ECO:0007669"/>
    <property type="project" value="TreeGrafter"/>
</dbReference>
<evidence type="ECO:0000256" key="12">
    <source>
        <dbReference type="RuleBase" id="RU004253"/>
    </source>
</evidence>
<dbReference type="PANTHER" id="PTHR20857:SF23">
    <property type="entry name" value="THIAMINE BIOSYNTHETIC BIFUNCTIONAL ENZYME"/>
    <property type="match status" value="1"/>
</dbReference>
<evidence type="ECO:0000256" key="2">
    <source>
        <dbReference type="ARBA" id="ARBA00005165"/>
    </source>
</evidence>
<dbReference type="InterPro" id="IPR034291">
    <property type="entry name" value="TMP_synthase"/>
</dbReference>
<dbReference type="GO" id="GO:0009228">
    <property type="term" value="P:thiamine biosynthetic process"/>
    <property type="evidence" value="ECO:0007669"/>
    <property type="project" value="UniProtKB-KW"/>
</dbReference>
<dbReference type="CDD" id="cd00564">
    <property type="entry name" value="TMP_TenI"/>
    <property type="match status" value="1"/>
</dbReference>
<comment type="catalytic activity">
    <reaction evidence="7 10 11">
        <text>4-methyl-5-(2-phosphooxyethyl)-thiazole + 4-amino-2-methyl-5-(diphosphooxymethyl)pyrimidine + H(+) = thiamine phosphate + diphosphate</text>
        <dbReference type="Rhea" id="RHEA:22328"/>
        <dbReference type="ChEBI" id="CHEBI:15378"/>
        <dbReference type="ChEBI" id="CHEBI:33019"/>
        <dbReference type="ChEBI" id="CHEBI:37575"/>
        <dbReference type="ChEBI" id="CHEBI:57841"/>
        <dbReference type="ChEBI" id="CHEBI:58296"/>
        <dbReference type="EC" id="2.5.1.3"/>
    </reaction>
</comment>
<evidence type="ECO:0000313" key="14">
    <source>
        <dbReference type="EMBL" id="ACE04213.1"/>
    </source>
</evidence>
<evidence type="ECO:0000259" key="13">
    <source>
        <dbReference type="Pfam" id="PF02581"/>
    </source>
</evidence>